<dbReference type="SUPFAM" id="SSF51261">
    <property type="entry name" value="Duplicated hybrid motif"/>
    <property type="match status" value="1"/>
</dbReference>
<evidence type="ECO:0000313" key="2">
    <source>
        <dbReference type="EMBL" id="KRT67623.1"/>
    </source>
</evidence>
<comment type="caution">
    <text evidence="2">The sequence shown here is derived from an EMBL/GenBank/DDBJ whole genome shotgun (WGS) entry which is preliminary data.</text>
</comment>
<dbReference type="Gene3D" id="2.70.70.10">
    <property type="entry name" value="Glucose Permease (Domain IIA)"/>
    <property type="match status" value="2"/>
</dbReference>
<dbReference type="Gene3D" id="6.10.250.3150">
    <property type="match status" value="1"/>
</dbReference>
<accession>A0A0T5ZXY9</accession>
<evidence type="ECO:0000313" key="3">
    <source>
        <dbReference type="Proteomes" id="UP000051297"/>
    </source>
</evidence>
<evidence type="ECO:0000256" key="1">
    <source>
        <dbReference type="SAM" id="Coils"/>
    </source>
</evidence>
<dbReference type="CDD" id="cd12797">
    <property type="entry name" value="M23_peptidase"/>
    <property type="match status" value="1"/>
</dbReference>
<protein>
    <submittedName>
        <fullName evidence="2">Peptidase M23</fullName>
    </submittedName>
</protein>
<dbReference type="PATRIC" id="fig|1576480.3.peg.30"/>
<sequence length="406" mass="45226">MLPKPLTMFKFLLRIALFSILFFYFLTFRSIPTNAGCTDYFSCTKEIERVKKEISRLDGLENTLANQIAYLDNQIYLTELEIQAKEEEIKVLSGDIGDLSTRLERIGNFLDYQEEIFANRARLAYASDQLSSFDIVLGAGNLDDALRRIKYLRVLEDQDVQALSDMRDTRTSFNDQKKTLENEKADVEQLKKEVEEQKAGLISQQNSKRQFLAETRGEEASYRNLLKHLEEEQAAILAALRSKGYRLGPVKKGDPIAIQGSTGCSTGPHIHYSVYWDSNPSKEAVGSLSALSPCGYVRVSGGKCSSGSYFSSGGYVYSSSFRAPGAEGSYLTQSYWAYHRALDLVSRDGTVYASANGVASIVNDGPSYGAICRSRGIPYNGLGYGIRVDHGNIVTSYWHIKKPPGF</sequence>
<dbReference type="EMBL" id="LDXK01000001">
    <property type="protein sequence ID" value="KRT67623.1"/>
    <property type="molecule type" value="Genomic_DNA"/>
</dbReference>
<gene>
    <name evidence="2" type="ORF">XU08_C0001G0029</name>
</gene>
<reference evidence="2 3" key="1">
    <citation type="submission" date="2015-05" db="EMBL/GenBank/DDBJ databases">
        <title>Critical biogeochemical functions in the subsurface are associated with bacteria from new phyla and little studied lineages.</title>
        <authorList>
            <person name="Hug L.A."/>
            <person name="Thomas B.C."/>
            <person name="Sharon I."/>
            <person name="Brown C.T."/>
            <person name="Sharma R."/>
            <person name="Hettich R.L."/>
            <person name="Wilkins M.J."/>
            <person name="Williams K.H."/>
            <person name="Singh A."/>
            <person name="Banfield J.F."/>
        </authorList>
    </citation>
    <scope>NUCLEOTIDE SEQUENCE [LARGE SCALE GENOMIC DNA]</scope>
    <source>
        <strain evidence="2">CSP1-7</strain>
    </source>
</reference>
<dbReference type="InterPro" id="IPR011055">
    <property type="entry name" value="Dup_hybrid_motif"/>
</dbReference>
<dbReference type="AlphaFoldDB" id="A0A0T5ZXY9"/>
<proteinExistence type="predicted"/>
<dbReference type="Proteomes" id="UP000051297">
    <property type="component" value="Unassembled WGS sequence"/>
</dbReference>
<name>A0A0T5ZXY9_UNCKA</name>
<organism evidence="2 3">
    <name type="scientific">candidate division WWE3 bacterium CSP1-7</name>
    <dbReference type="NCBI Taxonomy" id="1576480"/>
    <lineage>
        <taxon>Bacteria</taxon>
        <taxon>Katanobacteria</taxon>
    </lineage>
</organism>
<dbReference type="STRING" id="1576480.XU08_C0001G0029"/>
<feature type="coiled-coil region" evidence="1">
    <location>
        <begin position="163"/>
        <end position="232"/>
    </location>
</feature>
<keyword evidence="1" id="KW-0175">Coiled coil</keyword>